<dbReference type="Gene3D" id="2.60.120.260">
    <property type="entry name" value="Galactose-binding domain-like"/>
    <property type="match status" value="1"/>
</dbReference>
<dbReference type="EMBL" id="JAPFFF010000008">
    <property type="protein sequence ID" value="KAK8883875.1"/>
    <property type="molecule type" value="Genomic_DNA"/>
</dbReference>
<reference evidence="2 3" key="1">
    <citation type="submission" date="2024-04" db="EMBL/GenBank/DDBJ databases">
        <title>Tritrichomonas musculus Genome.</title>
        <authorList>
            <person name="Alves-Ferreira E."/>
            <person name="Grigg M."/>
            <person name="Lorenzi H."/>
            <person name="Galac M."/>
        </authorList>
    </citation>
    <scope>NUCLEOTIDE SEQUENCE [LARGE SCALE GENOMIC DNA]</scope>
    <source>
        <strain evidence="2 3">EAF2021</strain>
    </source>
</reference>
<dbReference type="PROSITE" id="PS50022">
    <property type="entry name" value="FA58C_3"/>
    <property type="match status" value="1"/>
</dbReference>
<organism evidence="2 3">
    <name type="scientific">Tritrichomonas musculus</name>
    <dbReference type="NCBI Taxonomy" id="1915356"/>
    <lineage>
        <taxon>Eukaryota</taxon>
        <taxon>Metamonada</taxon>
        <taxon>Parabasalia</taxon>
        <taxon>Tritrichomonadida</taxon>
        <taxon>Tritrichomonadidae</taxon>
        <taxon>Tritrichomonas</taxon>
    </lineage>
</organism>
<evidence type="ECO:0000313" key="3">
    <source>
        <dbReference type="Proteomes" id="UP001470230"/>
    </source>
</evidence>
<dbReference type="SUPFAM" id="SSF49785">
    <property type="entry name" value="Galactose-binding domain-like"/>
    <property type="match status" value="1"/>
</dbReference>
<comment type="caution">
    <text evidence="2">The sequence shown here is derived from an EMBL/GenBank/DDBJ whole genome shotgun (WGS) entry which is preliminary data.</text>
</comment>
<evidence type="ECO:0000259" key="1">
    <source>
        <dbReference type="PROSITE" id="PS50022"/>
    </source>
</evidence>
<gene>
    <name evidence="2" type="ORF">M9Y10_042975</name>
</gene>
<protein>
    <recommendedName>
        <fullName evidence="1">F5/8 type C domain-containing protein</fullName>
    </recommendedName>
</protein>
<dbReference type="Proteomes" id="UP001470230">
    <property type="component" value="Unassembled WGS sequence"/>
</dbReference>
<accession>A0ABR2JYF2</accession>
<dbReference type="InterPro" id="IPR000421">
    <property type="entry name" value="FA58C"/>
</dbReference>
<feature type="domain" description="F5/8 type C" evidence="1">
    <location>
        <begin position="219"/>
        <end position="373"/>
    </location>
</feature>
<name>A0ABR2JYF2_9EUKA</name>
<keyword evidence="3" id="KW-1185">Reference proteome</keyword>
<proteinExistence type="predicted"/>
<dbReference type="InterPro" id="IPR008979">
    <property type="entry name" value="Galactose-bd-like_sf"/>
</dbReference>
<sequence>MSKIQLKPASILKVPIQIYDKDFKFLVNGEEFKTSRLLSDLLSPNICNIHLTDPSFDEIIINTHNSGNFSHFINLQAFNVENISANELPFISEVLEILGNDSINFIEEEKTEITIDNVFSLIKKHQKNDKFYNDEIEFISSHFYLLCETQAEELESLSIDALTDVIGSKKIQLKDEDQLLHFINKMYLKSSTFSVLYEKVVYSNLSNKAMSDFIDVYDVNEMTKQCLRKNEVVITSSSIYHNEAKFNPRNVTFYDDKEKWFCSQDDKNSWICFDFREHRVCPSYYTLKSANWGPNNGHPKNWVIEGSADNSSWSLLDEQRNCCILNGREIVHSFKIKNFDSNSEFNYIRMRQTGPNWCGDDYLGFKSFEIYGVLK</sequence>
<evidence type="ECO:0000313" key="2">
    <source>
        <dbReference type="EMBL" id="KAK8883875.1"/>
    </source>
</evidence>